<dbReference type="EMBL" id="GBXM01046011">
    <property type="protein sequence ID" value="JAH62566.1"/>
    <property type="molecule type" value="Transcribed_RNA"/>
</dbReference>
<accession>A0A0E9U9Q6</accession>
<dbReference type="AlphaFoldDB" id="A0A0E9U9Q6"/>
<evidence type="ECO:0000313" key="1">
    <source>
        <dbReference type="EMBL" id="JAH62566.1"/>
    </source>
</evidence>
<reference evidence="1" key="2">
    <citation type="journal article" date="2015" name="Fish Shellfish Immunol.">
        <title>Early steps in the European eel (Anguilla anguilla)-Vibrio vulnificus interaction in the gills: Role of the RtxA13 toxin.</title>
        <authorList>
            <person name="Callol A."/>
            <person name="Pajuelo D."/>
            <person name="Ebbesson L."/>
            <person name="Teles M."/>
            <person name="MacKenzie S."/>
            <person name="Amaro C."/>
        </authorList>
    </citation>
    <scope>NUCLEOTIDE SEQUENCE</scope>
</reference>
<sequence>MRSSVTVIRGSPRVKSIDHNKGKHRPRFNYPINFSCLLMRFLRNPTHCQFFPTVTA</sequence>
<protein>
    <submittedName>
        <fullName evidence="1">Uncharacterized protein</fullName>
    </submittedName>
</protein>
<organism evidence="1">
    <name type="scientific">Anguilla anguilla</name>
    <name type="common">European freshwater eel</name>
    <name type="synonym">Muraena anguilla</name>
    <dbReference type="NCBI Taxonomy" id="7936"/>
    <lineage>
        <taxon>Eukaryota</taxon>
        <taxon>Metazoa</taxon>
        <taxon>Chordata</taxon>
        <taxon>Craniata</taxon>
        <taxon>Vertebrata</taxon>
        <taxon>Euteleostomi</taxon>
        <taxon>Actinopterygii</taxon>
        <taxon>Neopterygii</taxon>
        <taxon>Teleostei</taxon>
        <taxon>Anguilliformes</taxon>
        <taxon>Anguillidae</taxon>
        <taxon>Anguilla</taxon>
    </lineage>
</organism>
<reference evidence="1" key="1">
    <citation type="submission" date="2014-11" db="EMBL/GenBank/DDBJ databases">
        <authorList>
            <person name="Amaro Gonzalez C."/>
        </authorList>
    </citation>
    <scope>NUCLEOTIDE SEQUENCE</scope>
</reference>
<proteinExistence type="predicted"/>
<name>A0A0E9U9Q6_ANGAN</name>